<dbReference type="EMBL" id="PP856017">
    <property type="protein sequence ID" value="XBS47667.1"/>
    <property type="molecule type" value="Genomic_DNA"/>
</dbReference>
<sequence length="183" mass="20886">MNPVVNKPSNNEDKPVTTAGALPWKNSLLTKEDPEPYQNPLIFFGKVIADSDTFSTIYEDILKCRDEGRYLEYLDHDTKKIRELTAFMVIQDQRGSNWICPIHTDSDPIDQKVCPLNFAGDNDDDVIRTTECFGTMIMSMDDYISACSRGFDNASRLMLGNESIKLDKDVRLLAVFYLFPKQK</sequence>
<organism evidence="1">
    <name type="scientific">Burkholderia phage vB_BgluM-SURPRISE13</name>
    <dbReference type="NCBI Taxonomy" id="3159457"/>
    <lineage>
        <taxon>Viruses</taxon>
    </lineage>
</organism>
<accession>A0AAU7PFF2</accession>
<name>A0AAU7PFF2_9VIRU</name>
<reference evidence="1" key="1">
    <citation type="submission" date="2024-05" db="EMBL/GenBank/DDBJ databases">
        <title>Isolation and characterization of the novel Burkholderia jumbo bacteriophage Surprise13.</title>
        <authorList>
            <person name="Supina B.S.I."/>
            <person name="Dennis J."/>
        </authorList>
    </citation>
    <scope>NUCLEOTIDE SEQUENCE</scope>
</reference>
<gene>
    <name evidence="1" type="ORF">SURPRISE13_160</name>
</gene>
<evidence type="ECO:0000313" key="1">
    <source>
        <dbReference type="EMBL" id="XBS47667.1"/>
    </source>
</evidence>
<protein>
    <submittedName>
        <fullName evidence="1">Uncharacterized protein</fullName>
    </submittedName>
</protein>
<proteinExistence type="predicted"/>